<organism evidence="2 3">
    <name type="scientific">Caenorhabditis auriculariae</name>
    <dbReference type="NCBI Taxonomy" id="2777116"/>
    <lineage>
        <taxon>Eukaryota</taxon>
        <taxon>Metazoa</taxon>
        <taxon>Ecdysozoa</taxon>
        <taxon>Nematoda</taxon>
        <taxon>Chromadorea</taxon>
        <taxon>Rhabditida</taxon>
        <taxon>Rhabditina</taxon>
        <taxon>Rhabditomorpha</taxon>
        <taxon>Rhabditoidea</taxon>
        <taxon>Rhabditidae</taxon>
        <taxon>Peloderinae</taxon>
        <taxon>Caenorhabditis</taxon>
    </lineage>
</organism>
<feature type="compositionally biased region" description="Polar residues" evidence="1">
    <location>
        <begin position="127"/>
        <end position="152"/>
    </location>
</feature>
<sequence>MIKISKSCHALEVSTNIASESFESLRTDTMDHAKGNQIQLVSTARMVEKTGKDFLDQQRAIARLNSRTLEQQNEANKQLCSNQIELKKLRKTIEALTNEHGKLRAVVNKNYNQLHFGHAQNHERSHQVTTTSDSQLSLHTAHSSASNAHTKF</sequence>
<feature type="region of interest" description="Disordered" evidence="1">
    <location>
        <begin position="119"/>
        <end position="152"/>
    </location>
</feature>
<comment type="caution">
    <text evidence="2">The sequence shown here is derived from an EMBL/GenBank/DDBJ whole genome shotgun (WGS) entry which is preliminary data.</text>
</comment>
<protein>
    <submittedName>
        <fullName evidence="2">Uncharacterized protein</fullName>
    </submittedName>
</protein>
<evidence type="ECO:0000256" key="1">
    <source>
        <dbReference type="SAM" id="MobiDB-lite"/>
    </source>
</evidence>
<proteinExistence type="predicted"/>
<name>A0A8S1HS38_9PELO</name>
<dbReference type="EMBL" id="CAJGYM010000170">
    <property type="protein sequence ID" value="CAD6199362.1"/>
    <property type="molecule type" value="Genomic_DNA"/>
</dbReference>
<accession>A0A8S1HS38</accession>
<dbReference type="Proteomes" id="UP000835052">
    <property type="component" value="Unassembled WGS sequence"/>
</dbReference>
<reference evidence="2" key="1">
    <citation type="submission" date="2020-10" db="EMBL/GenBank/DDBJ databases">
        <authorList>
            <person name="Kikuchi T."/>
        </authorList>
    </citation>
    <scope>NUCLEOTIDE SEQUENCE</scope>
    <source>
        <strain evidence="2">NKZ352</strain>
    </source>
</reference>
<keyword evidence="3" id="KW-1185">Reference proteome</keyword>
<gene>
    <name evidence="2" type="ORF">CAUJ_LOCUS15265</name>
</gene>
<evidence type="ECO:0000313" key="3">
    <source>
        <dbReference type="Proteomes" id="UP000835052"/>
    </source>
</evidence>
<dbReference type="AlphaFoldDB" id="A0A8S1HS38"/>
<evidence type="ECO:0000313" key="2">
    <source>
        <dbReference type="EMBL" id="CAD6199362.1"/>
    </source>
</evidence>